<dbReference type="PROSITE" id="PS00105">
    <property type="entry name" value="AA_TRANSFER_CLASS_1"/>
    <property type="match status" value="1"/>
</dbReference>
<dbReference type="UniPathway" id="UPA00148"/>
<dbReference type="InterPro" id="IPR015421">
    <property type="entry name" value="PyrdxlP-dep_Trfase_major"/>
</dbReference>
<dbReference type="Pfam" id="PF00155">
    <property type="entry name" value="Aminotran_1_2"/>
    <property type="match status" value="1"/>
</dbReference>
<organism evidence="11 12">
    <name type="scientific">Parathermosynechococcus lividus PCC 6715</name>
    <dbReference type="NCBI Taxonomy" id="1917166"/>
    <lineage>
        <taxon>Bacteria</taxon>
        <taxon>Bacillati</taxon>
        <taxon>Cyanobacteriota</taxon>
        <taxon>Cyanophyceae</taxon>
        <taxon>Acaryochloridales</taxon>
        <taxon>Thermosynechococcaceae</taxon>
        <taxon>Parathermosynechococcus</taxon>
    </lineage>
</organism>
<dbReference type="PANTHER" id="PTHR42885">
    <property type="entry name" value="HISTIDINOL-PHOSPHATE AMINOTRANSFERASE-RELATED"/>
    <property type="match status" value="1"/>
</dbReference>
<keyword evidence="12" id="KW-1185">Reference proteome</keyword>
<reference evidence="12" key="2">
    <citation type="journal article" date="2022" name="Front. Microbiol.">
        <title>Comparative Genomic Analysis Revealed Distinct Molecular Components and Organization of CO2-Concentrating Mechanism in Thermophilic Cyanobacteria.</title>
        <authorList>
            <person name="Tang J."/>
            <person name="Zhou H."/>
            <person name="Yao D."/>
            <person name="Riaz S."/>
            <person name="You D."/>
            <person name="Klepacz-Smolka A."/>
            <person name="Daroch M."/>
        </authorList>
    </citation>
    <scope>NUCLEOTIDE SEQUENCE [LARGE SCALE GENOMIC DNA]</scope>
    <source>
        <strain evidence="12">PCC 6715</strain>
    </source>
</reference>
<dbReference type="NCBIfam" id="TIGR01140">
    <property type="entry name" value="L_thr_O3P_dcar"/>
    <property type="match status" value="1"/>
</dbReference>
<protein>
    <recommendedName>
        <fullName evidence="4">threonine-phosphate decarboxylase</fullName>
        <ecNumber evidence="4">4.1.1.81</ecNumber>
    </recommendedName>
    <alternativeName>
        <fullName evidence="8">L-threonine-O-3-phosphate decarboxylase</fullName>
    </alternativeName>
</protein>
<evidence type="ECO:0000256" key="1">
    <source>
        <dbReference type="ARBA" id="ARBA00001933"/>
    </source>
</evidence>
<dbReference type="InterPro" id="IPR004838">
    <property type="entry name" value="NHTrfase_class1_PyrdxlP-BS"/>
</dbReference>
<gene>
    <name evidence="11" type="ORF">BRW62_05845</name>
</gene>
<dbReference type="AlphaFoldDB" id="A0A2D2Q1H2"/>
<dbReference type="EMBL" id="CP018092">
    <property type="protein sequence ID" value="ATS18354.1"/>
    <property type="molecule type" value="Genomic_DNA"/>
</dbReference>
<evidence type="ECO:0000313" key="11">
    <source>
        <dbReference type="EMBL" id="ATS18354.1"/>
    </source>
</evidence>
<dbReference type="Proteomes" id="UP000231057">
    <property type="component" value="Chromosome"/>
</dbReference>
<accession>A0A2D2Q1H2</accession>
<dbReference type="SUPFAM" id="SSF53383">
    <property type="entry name" value="PLP-dependent transferases"/>
    <property type="match status" value="1"/>
</dbReference>
<comment type="function">
    <text evidence="2">Decarboxylates L-threonine-O-3-phosphate to yield (R)-1-amino-2-propanol O-2-phosphate, the precursor for the linkage between the nucleotide loop and the corrin ring in cobalamin.</text>
</comment>
<evidence type="ECO:0000256" key="8">
    <source>
        <dbReference type="ARBA" id="ARBA00029996"/>
    </source>
</evidence>
<dbReference type="GO" id="GO:0048472">
    <property type="term" value="F:threonine-phosphate decarboxylase activity"/>
    <property type="evidence" value="ECO:0007669"/>
    <property type="project" value="UniProtKB-EC"/>
</dbReference>
<dbReference type="InterPro" id="IPR015424">
    <property type="entry name" value="PyrdxlP-dep_Trfase"/>
</dbReference>
<reference evidence="11 12" key="1">
    <citation type="submission" date="2016-11" db="EMBL/GenBank/DDBJ databases">
        <title>Complete genome sequence of thermophilic cyanobacteria strain Synechococcus sp. PCC6715.</title>
        <authorList>
            <person name="Tang J."/>
            <person name="Daroch M."/>
            <person name="Liang Y."/>
            <person name="Jiang D."/>
            <person name="Shah M."/>
        </authorList>
    </citation>
    <scope>NUCLEOTIDE SEQUENCE [LARGE SCALE GENOMIC DNA]</scope>
    <source>
        <strain evidence="11 12">PCC 6715</strain>
    </source>
</reference>
<evidence type="ECO:0000256" key="7">
    <source>
        <dbReference type="ARBA" id="ARBA00023239"/>
    </source>
</evidence>
<evidence type="ECO:0000256" key="2">
    <source>
        <dbReference type="ARBA" id="ARBA00003444"/>
    </source>
</evidence>
<dbReference type="RefSeq" id="WP_099798698.1">
    <property type="nucleotide sequence ID" value="NZ_CP018092.1"/>
</dbReference>
<evidence type="ECO:0000256" key="6">
    <source>
        <dbReference type="ARBA" id="ARBA00022898"/>
    </source>
</evidence>
<keyword evidence="5" id="KW-0169">Cobalamin biosynthesis</keyword>
<dbReference type="PANTHER" id="PTHR42885:SF1">
    <property type="entry name" value="THREONINE-PHOSPHATE DECARBOXYLASE"/>
    <property type="match status" value="1"/>
</dbReference>
<evidence type="ECO:0000256" key="9">
    <source>
        <dbReference type="ARBA" id="ARBA00048531"/>
    </source>
</evidence>
<name>A0A2D2Q1H2_PARLV</name>
<dbReference type="InterPro" id="IPR004839">
    <property type="entry name" value="Aminotransferase_I/II_large"/>
</dbReference>
<evidence type="ECO:0000313" key="12">
    <source>
        <dbReference type="Proteomes" id="UP000231057"/>
    </source>
</evidence>
<dbReference type="OrthoDB" id="9813612at2"/>
<dbReference type="KEGG" id="slw:BRW62_05845"/>
<comment type="pathway">
    <text evidence="3">Cofactor biosynthesis; adenosylcobalamin biosynthesis.</text>
</comment>
<keyword evidence="6" id="KW-0663">Pyridoxal phosphate</keyword>
<dbReference type="InterPro" id="IPR005860">
    <property type="entry name" value="CobD"/>
</dbReference>
<evidence type="ECO:0000256" key="3">
    <source>
        <dbReference type="ARBA" id="ARBA00004953"/>
    </source>
</evidence>
<proteinExistence type="predicted"/>
<evidence type="ECO:0000256" key="5">
    <source>
        <dbReference type="ARBA" id="ARBA00022573"/>
    </source>
</evidence>
<keyword evidence="7" id="KW-0456">Lyase</keyword>
<dbReference type="GO" id="GO:0030170">
    <property type="term" value="F:pyridoxal phosphate binding"/>
    <property type="evidence" value="ECO:0007669"/>
    <property type="project" value="InterPro"/>
</dbReference>
<sequence>MPPRHGGNLVWAAAIARCAPEELLDFSASLNPLGPPASVVAALHHGLGAIRDYPDPACTALVQALAATYALDPDTLLVGNGAAELLTWIGRDCAACSRVYLVTPYFQDYGRALRAFAASVATIPLDQVRHDVQALAAKLHPEDAVILNNPHNPTGHLWSRSAVQALVATGATVVVDEAFMDFLPPATSQTVLPYVKEYPNLIVLRSLTKFYSLAGLRLGYVVSQPERLRRWQQWRDPWSVNALALVAGVAALGDRPFQEQTWQWLAPAREALQRALDQIPTLRITSPSHGNFLLVTTEASVLPLQRYLLEHHRLLIRDCLSFPELGERYFRVAVRQPSDHEQLLRGLGQYFGVSISPSQLLNVKAE</sequence>
<dbReference type="Gene3D" id="3.90.1150.10">
    <property type="entry name" value="Aspartate Aminotransferase, domain 1"/>
    <property type="match status" value="1"/>
</dbReference>
<dbReference type="Gene3D" id="3.40.640.10">
    <property type="entry name" value="Type I PLP-dependent aspartate aminotransferase-like (Major domain)"/>
    <property type="match status" value="1"/>
</dbReference>
<evidence type="ECO:0000256" key="4">
    <source>
        <dbReference type="ARBA" id="ARBA00012285"/>
    </source>
</evidence>
<comment type="catalytic activity">
    <reaction evidence="9">
        <text>O-phospho-L-threonine + H(+) = (R)-1-aminopropan-2-yl phosphate + CO2</text>
        <dbReference type="Rhea" id="RHEA:11492"/>
        <dbReference type="ChEBI" id="CHEBI:15378"/>
        <dbReference type="ChEBI" id="CHEBI:16526"/>
        <dbReference type="ChEBI" id="CHEBI:58563"/>
        <dbReference type="ChEBI" id="CHEBI:58675"/>
        <dbReference type="EC" id="4.1.1.81"/>
    </reaction>
</comment>
<evidence type="ECO:0000259" key="10">
    <source>
        <dbReference type="Pfam" id="PF00155"/>
    </source>
</evidence>
<dbReference type="CDD" id="cd00609">
    <property type="entry name" value="AAT_like"/>
    <property type="match status" value="1"/>
</dbReference>
<dbReference type="GO" id="GO:0009236">
    <property type="term" value="P:cobalamin biosynthetic process"/>
    <property type="evidence" value="ECO:0007669"/>
    <property type="project" value="UniProtKB-UniPathway"/>
</dbReference>
<comment type="cofactor">
    <cofactor evidence="1">
        <name>pyridoxal 5'-phosphate</name>
        <dbReference type="ChEBI" id="CHEBI:597326"/>
    </cofactor>
</comment>
<dbReference type="InterPro" id="IPR015422">
    <property type="entry name" value="PyrdxlP-dep_Trfase_small"/>
</dbReference>
<feature type="domain" description="Aminotransferase class I/classII large" evidence="10">
    <location>
        <begin position="22"/>
        <end position="344"/>
    </location>
</feature>
<dbReference type="EC" id="4.1.1.81" evidence="4"/>